<evidence type="ECO:0000313" key="2">
    <source>
        <dbReference type="Proteomes" id="UP000811255"/>
    </source>
</evidence>
<keyword evidence="2" id="KW-1185">Reference proteome</keyword>
<dbReference type="RefSeq" id="WP_214537540.1">
    <property type="nucleotide sequence ID" value="NZ_JAHFVK010000002.1"/>
</dbReference>
<accession>A0ABS5W7Q7</accession>
<dbReference type="EMBL" id="JAHFVK010000002">
    <property type="protein sequence ID" value="MBT2135541.1"/>
    <property type="molecule type" value="Genomic_DNA"/>
</dbReference>
<reference evidence="1 2" key="1">
    <citation type="submission" date="2021-05" db="EMBL/GenBank/DDBJ databases">
        <title>Croceibacterium sp. LX-88 genome sequence.</title>
        <authorList>
            <person name="Luo X."/>
        </authorList>
    </citation>
    <scope>NUCLEOTIDE SEQUENCE [LARGE SCALE GENOMIC DNA]</scope>
    <source>
        <strain evidence="1 2">LX-88</strain>
    </source>
</reference>
<proteinExistence type="predicted"/>
<name>A0ABS5W7Q7_9SPHN</name>
<dbReference type="Pfam" id="PF02810">
    <property type="entry name" value="SEC-C"/>
    <property type="match status" value="1"/>
</dbReference>
<dbReference type="Proteomes" id="UP000811255">
    <property type="component" value="Unassembled WGS sequence"/>
</dbReference>
<dbReference type="Gene3D" id="3.10.450.50">
    <property type="match status" value="1"/>
</dbReference>
<comment type="caution">
    <text evidence="1">The sequence shown here is derived from an EMBL/GenBank/DDBJ whole genome shotgun (WGS) entry which is preliminary data.</text>
</comment>
<dbReference type="SUPFAM" id="SSF103642">
    <property type="entry name" value="Sec-C motif"/>
    <property type="match status" value="1"/>
</dbReference>
<protein>
    <submittedName>
        <fullName evidence="1">SEC-C domain-containing protein</fullName>
    </submittedName>
</protein>
<sequence>MKGGEIELLEKLGRNDPCPCGSGKSFQTLLPNLRPVSTARSGGTIGGDRFQCAESNGRCNAANCAKFESAESGMVLD</sequence>
<evidence type="ECO:0000313" key="1">
    <source>
        <dbReference type="EMBL" id="MBT2135541.1"/>
    </source>
</evidence>
<gene>
    <name evidence="1" type="ORF">KK137_14480</name>
</gene>
<dbReference type="InterPro" id="IPR004027">
    <property type="entry name" value="SEC_C_motif"/>
</dbReference>
<organism evidence="1 2">
    <name type="scientific">Croceibacterium selenioxidans</name>
    <dbReference type="NCBI Taxonomy" id="2838833"/>
    <lineage>
        <taxon>Bacteria</taxon>
        <taxon>Pseudomonadati</taxon>
        <taxon>Pseudomonadota</taxon>
        <taxon>Alphaproteobacteria</taxon>
        <taxon>Sphingomonadales</taxon>
        <taxon>Erythrobacteraceae</taxon>
        <taxon>Croceibacterium</taxon>
    </lineage>
</organism>